<feature type="compositionally biased region" description="Acidic residues" evidence="1">
    <location>
        <begin position="109"/>
        <end position="124"/>
    </location>
</feature>
<feature type="compositionally biased region" description="Low complexity" evidence="1">
    <location>
        <begin position="68"/>
        <end position="93"/>
    </location>
</feature>
<protein>
    <recommendedName>
        <fullName evidence="2">RapA2 cadherin-like domain-containing protein</fullName>
    </recommendedName>
</protein>
<accession>A0A5S9Q2E9</accession>
<dbReference type="InterPro" id="IPR040853">
    <property type="entry name" value="RapA2_cadherin-like"/>
</dbReference>
<sequence>MDGSDCGAGGDSVIRHQPANRRSTLGLKWEGVPGVVQQHIGWVAGVAMSAGVGAAVLLGGTAVAAADTSASDASTSDTSTSDTTASDTTASDTGDADKRDLRAKRSDEAPESVVEDTDVSDDEDIADELADEPDEADDDMADVAAEPEIDDVDFIEDDPADEDVDDSLPAQTQAVAAVVSSARRDAEEPADTVAAANVANSAPTVTTSVDRPDGLTGVTDVTVIGEDPDGDALSYTADRARFGRVIGDGTGAFTYTPTSFSRLLARFLPFIRSDRFAVTVSDGRGGVTSTTVTTMIVPLNSAPRARGTTVNTPAAGTGAVTGRVTAVDPNWDKLSFVGATTQTAKGSVTVNGNGTFTYTPTAAARHQAAAITASPADRSDMFRVAVADEYGAVTEIPVTVAISPFNTAPTGGATVNAPNATSGVVTGAVIGTDADGDTLTYSGSTTTEKGTVVVSADGAITYSPNDIARLLAGSVYSTPARRSDTFGVTITDGHGGSTTVTVSVVITPDSQSPATVPQSTFCGCILMPADTIYHADIRNLPTLAESDGWIEHLGGSRGATLRAGWGGNEWMGSTGGIPVNVVGADHPTETVIFNRGYSTTGPGIDDRPYAIPDRPLVEGMPSYPAWDRHLFVFQEGTCISQELINVANGVELPGAGVLDILGNALYRSIWGSSWIAQGGVHYDMNSALYPSIGFANAARMPQVPMMLRPDEIERGYVDHMLGITIAKDLGAGYVWPARAGDGSGADGVPMGMVFRLRDDVDLSGYAESTQAVLRALQVHGAVIFDSGGPGNDGMNLVGMSNGWEGVDLAGMQRELSTIPLQWFDAVDVTGIAVDPATGWQIASPA</sequence>
<evidence type="ECO:0000259" key="2">
    <source>
        <dbReference type="Pfam" id="PF17803"/>
    </source>
</evidence>
<dbReference type="Proteomes" id="UP000430146">
    <property type="component" value="Unassembled WGS sequence"/>
</dbReference>
<dbReference type="Pfam" id="PF17963">
    <property type="entry name" value="Big_9"/>
    <property type="match status" value="1"/>
</dbReference>
<feature type="domain" description="RapA2 cadherin-like" evidence="2">
    <location>
        <begin position="291"/>
        <end position="358"/>
    </location>
</feature>
<organism evidence="3 4">
    <name type="scientific">Mycolicibacterium vanbaalenii</name>
    <name type="common">Mycobacterium vanbaalenii</name>
    <dbReference type="NCBI Taxonomy" id="110539"/>
    <lineage>
        <taxon>Bacteria</taxon>
        <taxon>Bacillati</taxon>
        <taxon>Actinomycetota</taxon>
        <taxon>Actinomycetes</taxon>
        <taxon>Mycobacteriales</taxon>
        <taxon>Mycobacteriaceae</taxon>
        <taxon>Mycolicibacterium</taxon>
    </lineage>
</organism>
<evidence type="ECO:0000313" key="4">
    <source>
        <dbReference type="Proteomes" id="UP000430146"/>
    </source>
</evidence>
<keyword evidence="4" id="KW-1185">Reference proteome</keyword>
<proteinExistence type="predicted"/>
<name>A0A5S9Q2E9_MYCVN</name>
<evidence type="ECO:0000256" key="1">
    <source>
        <dbReference type="SAM" id="MobiDB-lite"/>
    </source>
</evidence>
<feature type="compositionally biased region" description="Basic and acidic residues" evidence="1">
    <location>
        <begin position="95"/>
        <end position="108"/>
    </location>
</feature>
<evidence type="ECO:0000313" key="3">
    <source>
        <dbReference type="EMBL" id="CAA0111091.1"/>
    </source>
</evidence>
<feature type="region of interest" description="Disordered" evidence="1">
    <location>
        <begin position="68"/>
        <end position="124"/>
    </location>
</feature>
<gene>
    <name evidence="3" type="ORF">AELLOGFF_00876</name>
</gene>
<dbReference type="AlphaFoldDB" id="A0A5S9Q2E9"/>
<reference evidence="3 4" key="1">
    <citation type="submission" date="2019-11" db="EMBL/GenBank/DDBJ databases">
        <authorList>
            <person name="Holert J."/>
        </authorList>
    </citation>
    <scope>NUCLEOTIDE SEQUENCE [LARGE SCALE GENOMIC DNA]</scope>
    <source>
        <strain evidence="3">BC8_1</strain>
    </source>
</reference>
<dbReference type="EMBL" id="CACSIP010000012">
    <property type="protein sequence ID" value="CAA0111091.1"/>
    <property type="molecule type" value="Genomic_DNA"/>
</dbReference>
<dbReference type="Pfam" id="PF17803">
    <property type="entry name" value="Cadherin_4"/>
    <property type="match status" value="1"/>
</dbReference>